<reference evidence="1 2" key="1">
    <citation type="submission" date="2020-08" db="EMBL/GenBank/DDBJ databases">
        <title>Description of novel Flavobacterium F-392 isolate.</title>
        <authorList>
            <person name="Saticioglu I.B."/>
            <person name="Duman M."/>
            <person name="Altun S."/>
        </authorList>
    </citation>
    <scope>NUCLEOTIDE SEQUENCE [LARGE SCALE GENOMIC DNA]</scope>
    <source>
        <strain evidence="1 2">F-392</strain>
    </source>
</reference>
<dbReference type="RefSeq" id="WP_187017458.1">
    <property type="nucleotide sequence ID" value="NZ_JACRUK010000007.1"/>
</dbReference>
<keyword evidence="2" id="KW-1185">Reference proteome</keyword>
<protein>
    <submittedName>
        <fullName evidence="1">Uncharacterized protein</fullName>
    </submittedName>
</protein>
<proteinExistence type="predicted"/>
<sequence length="54" mass="5930">MKNNENKKLNSKFNLTKMKVAKLKNINHINGGYNPGNDLRTITDIGTKGNGGTL</sequence>
<evidence type="ECO:0000313" key="1">
    <source>
        <dbReference type="EMBL" id="MBC5843786.1"/>
    </source>
</evidence>
<dbReference type="AlphaFoldDB" id="A0A923MXX3"/>
<comment type="caution">
    <text evidence="1">The sequence shown here is derived from an EMBL/GenBank/DDBJ whole genome shotgun (WGS) entry which is preliminary data.</text>
</comment>
<dbReference type="EMBL" id="JACRUL010000007">
    <property type="protein sequence ID" value="MBC5843786.1"/>
    <property type="molecule type" value="Genomic_DNA"/>
</dbReference>
<organism evidence="1 2">
    <name type="scientific">Flavobacterium muglaense</name>
    <dbReference type="NCBI Taxonomy" id="2764716"/>
    <lineage>
        <taxon>Bacteria</taxon>
        <taxon>Pseudomonadati</taxon>
        <taxon>Bacteroidota</taxon>
        <taxon>Flavobacteriia</taxon>
        <taxon>Flavobacteriales</taxon>
        <taxon>Flavobacteriaceae</taxon>
        <taxon>Flavobacterium</taxon>
    </lineage>
</organism>
<dbReference type="Proteomes" id="UP000641454">
    <property type="component" value="Unassembled WGS sequence"/>
</dbReference>
<evidence type="ECO:0000313" key="2">
    <source>
        <dbReference type="Proteomes" id="UP000641454"/>
    </source>
</evidence>
<gene>
    <name evidence="1" type="ORF">H8R25_04960</name>
</gene>
<name>A0A923MXX3_9FLAO</name>
<accession>A0A923MXX3</accession>